<proteinExistence type="predicted"/>
<accession>A0A9X2J0J9</accession>
<dbReference type="EMBL" id="JAMRXG010000018">
    <property type="protein sequence ID" value="MCM6777894.1"/>
    <property type="molecule type" value="Genomic_DNA"/>
</dbReference>
<evidence type="ECO:0008006" key="3">
    <source>
        <dbReference type="Google" id="ProtNLM"/>
    </source>
</evidence>
<reference evidence="1" key="1">
    <citation type="submission" date="2022-06" db="EMBL/GenBank/DDBJ databases">
        <title>Novel species in genus nocardia.</title>
        <authorList>
            <person name="Li F."/>
        </authorList>
    </citation>
    <scope>NUCLEOTIDE SEQUENCE</scope>
    <source>
        <strain evidence="1">CDC141</strain>
    </source>
</reference>
<dbReference type="Proteomes" id="UP001139157">
    <property type="component" value="Unassembled WGS sequence"/>
</dbReference>
<organism evidence="1 2">
    <name type="scientific">Nocardia pulmonis</name>
    <dbReference type="NCBI Taxonomy" id="2951408"/>
    <lineage>
        <taxon>Bacteria</taxon>
        <taxon>Bacillati</taxon>
        <taxon>Actinomycetota</taxon>
        <taxon>Actinomycetes</taxon>
        <taxon>Mycobacteriales</taxon>
        <taxon>Nocardiaceae</taxon>
        <taxon>Nocardia</taxon>
    </lineage>
</organism>
<protein>
    <recommendedName>
        <fullName evidence="3">DUF2493 domain-containing protein</fullName>
    </recommendedName>
</protein>
<sequence length="139" mass="15493">MSLYRVVIFTGTRRNSAALRDVVVRELRHERGLARAARVGLFVAVGNCPTGVDGDVRAWCAVNLPRSDWHVYEADWARHGKAAGPIRNRDMCRAHPDAAAIVGFPASWDREQSRGTWDCLDAADEMGLPKRIIGPEVWQ</sequence>
<comment type="caution">
    <text evidence="1">The sequence shown here is derived from an EMBL/GenBank/DDBJ whole genome shotgun (WGS) entry which is preliminary data.</text>
</comment>
<dbReference type="RefSeq" id="WP_251917357.1">
    <property type="nucleotide sequence ID" value="NZ_JAMRXG010000018.1"/>
</dbReference>
<evidence type="ECO:0000313" key="2">
    <source>
        <dbReference type="Proteomes" id="UP001139157"/>
    </source>
</evidence>
<name>A0A9X2J0J9_9NOCA</name>
<dbReference type="AlphaFoldDB" id="A0A9X2J0J9"/>
<evidence type="ECO:0000313" key="1">
    <source>
        <dbReference type="EMBL" id="MCM6777894.1"/>
    </source>
</evidence>
<keyword evidence="2" id="KW-1185">Reference proteome</keyword>
<gene>
    <name evidence="1" type="ORF">NDR86_30860</name>
</gene>